<dbReference type="InterPro" id="IPR007460">
    <property type="entry name" value="BrnT_toxin"/>
</dbReference>
<gene>
    <name evidence="1" type="ORF">HNR60_001251</name>
</gene>
<dbReference type="Pfam" id="PF04365">
    <property type="entry name" value="BrnT_toxin"/>
    <property type="match status" value="1"/>
</dbReference>
<accession>A0A7W8DZ38</accession>
<dbReference type="AlphaFoldDB" id="A0A7W8DZ38"/>
<dbReference type="Gene3D" id="3.10.450.530">
    <property type="entry name" value="Ribonuclease toxin, BrnT, of type II toxin-antitoxin system"/>
    <property type="match status" value="1"/>
</dbReference>
<evidence type="ECO:0008006" key="3">
    <source>
        <dbReference type="Google" id="ProtNLM"/>
    </source>
</evidence>
<protein>
    <recommendedName>
        <fullName evidence="3">BrnT family toxin</fullName>
    </recommendedName>
</protein>
<name>A0A7W8DZ38_9BRAD</name>
<dbReference type="EMBL" id="JACHIH010000004">
    <property type="protein sequence ID" value="MBB5046506.1"/>
    <property type="molecule type" value="Genomic_DNA"/>
</dbReference>
<comment type="caution">
    <text evidence="1">The sequence shown here is derived from an EMBL/GenBank/DDBJ whole genome shotgun (WGS) entry which is preliminary data.</text>
</comment>
<organism evidence="1 2">
    <name type="scientific">Rhodopseudomonas rhenobacensis</name>
    <dbReference type="NCBI Taxonomy" id="87461"/>
    <lineage>
        <taxon>Bacteria</taxon>
        <taxon>Pseudomonadati</taxon>
        <taxon>Pseudomonadota</taxon>
        <taxon>Alphaproteobacteria</taxon>
        <taxon>Hyphomicrobiales</taxon>
        <taxon>Nitrobacteraceae</taxon>
        <taxon>Rhodopseudomonas</taxon>
    </lineage>
</organism>
<dbReference type="InterPro" id="IPR038573">
    <property type="entry name" value="BrnT_sf"/>
</dbReference>
<dbReference type="RefSeq" id="WP_184255426.1">
    <property type="nucleotide sequence ID" value="NZ_JACHIH010000004.1"/>
</dbReference>
<reference evidence="1 2" key="1">
    <citation type="submission" date="2020-08" db="EMBL/GenBank/DDBJ databases">
        <title>Genomic Encyclopedia of Type Strains, Phase IV (KMG-IV): sequencing the most valuable type-strain genomes for metagenomic binning, comparative biology and taxonomic classification.</title>
        <authorList>
            <person name="Goeker M."/>
        </authorList>
    </citation>
    <scope>NUCLEOTIDE SEQUENCE [LARGE SCALE GENOMIC DNA]</scope>
    <source>
        <strain evidence="1 2">DSM 12706</strain>
    </source>
</reference>
<evidence type="ECO:0000313" key="2">
    <source>
        <dbReference type="Proteomes" id="UP000542353"/>
    </source>
</evidence>
<evidence type="ECO:0000313" key="1">
    <source>
        <dbReference type="EMBL" id="MBB5046506.1"/>
    </source>
</evidence>
<dbReference type="Proteomes" id="UP000542353">
    <property type="component" value="Unassembled WGS sequence"/>
</dbReference>
<proteinExistence type="predicted"/>
<sequence>MAITFDPAKRKITLKERGIDFATDAAKVFAGKTATFTSDQIGHGETREITVGWLDRRMVMMVWTQRGENRHVISMRYCHAREEKKLLDHFRQT</sequence>
<keyword evidence="2" id="KW-1185">Reference proteome</keyword>